<dbReference type="GO" id="GO:0005452">
    <property type="term" value="F:solute:inorganic anion antiporter activity"/>
    <property type="evidence" value="ECO:0007669"/>
    <property type="project" value="InterPro"/>
</dbReference>
<accession>A0A1Y2EK76</accession>
<dbReference type="GO" id="GO:0000324">
    <property type="term" value="C:fungal-type vacuole"/>
    <property type="evidence" value="ECO:0007669"/>
    <property type="project" value="TreeGrafter"/>
</dbReference>
<feature type="transmembrane region" description="Helical" evidence="8">
    <location>
        <begin position="535"/>
        <end position="552"/>
    </location>
</feature>
<keyword evidence="11" id="KW-1185">Reference proteome</keyword>
<feature type="transmembrane region" description="Helical" evidence="8">
    <location>
        <begin position="134"/>
        <end position="160"/>
    </location>
</feature>
<dbReference type="RefSeq" id="XP_040720827.1">
    <property type="nucleotide sequence ID" value="XM_040863194.1"/>
</dbReference>
<dbReference type="GO" id="GO:0006820">
    <property type="term" value="P:monoatomic anion transport"/>
    <property type="evidence" value="ECO:0007669"/>
    <property type="project" value="InterPro"/>
</dbReference>
<dbReference type="GO" id="GO:0080139">
    <property type="term" value="F:borate efflux transmembrane transporter activity"/>
    <property type="evidence" value="ECO:0007669"/>
    <property type="project" value="TreeGrafter"/>
</dbReference>
<name>A0A1Y2EK76_9PEZI</name>
<sequence>MAAQTATADSLTLPTALHSGSGAESAGAASSQKPSVVKQFRGWAGNFTRSGRTTPGIGVAKDAAPKWWKVHLFRGMVNDIRRRAPYYWSDWRDAWDYRVVPATVYMYFANIMPALAFSLDMFTKTGMQYGVNEVLLASVLGAVVFAILACQPLVIVGVTGPITVFNYTVYDIMLPTGTNYLAFMCWIGLWSLVFHWILAITNACNWLKYVTRFPCDIFGFYVAFIYLQKGVQVLERFGNDSPFYLSVMVALLVFMIAYACGELGSSPLFRHPVRVFLKDYGTPLTVIFFTGFVHLGRMKVIELEKLPTSAAFFPTADRGWFVHFWEISVGEVFVAIPFAILLTVLFYFDHNVSSLIAQGTEFPLRKPAGFHWDLFLLGLTTGVAGLLGLPFPNGLIPQAPFHTESLCVTKVEADTEENGEAKGHYTWKRTHVVEQRLSNLAQGLLTLGTMTGPLLVVLHLIPQAVLAGLFFIMGYQALEGNGITAKVLYLCRDRALTPGGHPLNAIRRRGAVWGFVALEILGFGATFAITQTVAAVGFPVFILALIPVRALLLPRWFTPQELNVLDAPTASPFTMESVGGSYGGAQGHGYDGQARGEGEVEGFAGTTANGEDAKGVMLHGLLLGRKSEEELAELGEHRGKARIQGDVGASGDNIEMGRVGVSRRGTSSRRGGLE</sequence>
<proteinExistence type="inferred from homology"/>
<evidence type="ECO:0000256" key="8">
    <source>
        <dbReference type="SAM" id="Phobius"/>
    </source>
</evidence>
<keyword evidence="5 8" id="KW-1133">Transmembrane helix</keyword>
<dbReference type="GO" id="GO:0005774">
    <property type="term" value="C:vacuolar membrane"/>
    <property type="evidence" value="ECO:0007669"/>
    <property type="project" value="UniProtKB-SubCell"/>
</dbReference>
<keyword evidence="6 8" id="KW-0472">Membrane</keyword>
<evidence type="ECO:0000256" key="7">
    <source>
        <dbReference type="SAM" id="MobiDB-lite"/>
    </source>
</evidence>
<dbReference type="GO" id="GO:0050801">
    <property type="term" value="P:monoatomic ion homeostasis"/>
    <property type="evidence" value="ECO:0007669"/>
    <property type="project" value="TreeGrafter"/>
</dbReference>
<comment type="similarity">
    <text evidence="2">Belongs to the anion exchanger (TC 2.A.31) family.</text>
</comment>
<evidence type="ECO:0000256" key="5">
    <source>
        <dbReference type="ARBA" id="ARBA00022989"/>
    </source>
</evidence>
<dbReference type="OrthoDB" id="1735926at2759"/>
<dbReference type="PANTHER" id="PTHR11453">
    <property type="entry name" value="ANION EXCHANGE PROTEIN"/>
    <property type="match status" value="1"/>
</dbReference>
<gene>
    <name evidence="10" type="ORF">BCR38DRAFT_479751</name>
</gene>
<dbReference type="EMBL" id="MCFJ01000001">
    <property type="protein sequence ID" value="ORY71235.1"/>
    <property type="molecule type" value="Genomic_DNA"/>
</dbReference>
<evidence type="ECO:0000313" key="10">
    <source>
        <dbReference type="EMBL" id="ORY71235.1"/>
    </source>
</evidence>
<feature type="domain" description="Bicarbonate transporter-like transmembrane" evidence="9">
    <location>
        <begin position="243"/>
        <end position="568"/>
    </location>
</feature>
<feature type="transmembrane region" description="Helical" evidence="8">
    <location>
        <begin position="369"/>
        <end position="391"/>
    </location>
</feature>
<protein>
    <submittedName>
        <fullName evidence="10">HCO3 transporter family-domain-containing protein</fullName>
    </submittedName>
</protein>
<feature type="domain" description="Bicarbonate transporter-like transmembrane" evidence="9">
    <location>
        <begin position="72"/>
        <end position="240"/>
    </location>
</feature>
<feature type="compositionally biased region" description="Low complexity" evidence="7">
    <location>
        <begin position="657"/>
        <end position="674"/>
    </location>
</feature>
<feature type="transmembrane region" description="Helical" evidence="8">
    <location>
        <begin position="320"/>
        <end position="348"/>
    </location>
</feature>
<evidence type="ECO:0000256" key="4">
    <source>
        <dbReference type="ARBA" id="ARBA00022692"/>
    </source>
</evidence>
<feature type="transmembrane region" description="Helical" evidence="8">
    <location>
        <begin position="104"/>
        <end position="122"/>
    </location>
</feature>
<dbReference type="GO" id="GO:0005886">
    <property type="term" value="C:plasma membrane"/>
    <property type="evidence" value="ECO:0007669"/>
    <property type="project" value="TreeGrafter"/>
</dbReference>
<dbReference type="InParanoid" id="A0A1Y2EK76"/>
<dbReference type="PANTHER" id="PTHR11453:SF82">
    <property type="entry name" value="BORON TRANSPORTER 1"/>
    <property type="match status" value="1"/>
</dbReference>
<dbReference type="InterPro" id="IPR003020">
    <property type="entry name" value="HCO3_transpt_euk"/>
</dbReference>
<dbReference type="AlphaFoldDB" id="A0A1Y2EK76"/>
<dbReference type="GeneID" id="63779406"/>
<feature type="region of interest" description="Disordered" evidence="7">
    <location>
        <begin position="636"/>
        <end position="674"/>
    </location>
</feature>
<feature type="transmembrane region" description="Helical" evidence="8">
    <location>
        <begin position="511"/>
        <end position="529"/>
    </location>
</feature>
<dbReference type="InterPro" id="IPR011531">
    <property type="entry name" value="HCO3_transpt-like_TM_dom"/>
</dbReference>
<dbReference type="Gene3D" id="1.10.287.570">
    <property type="entry name" value="Helical hairpin bin"/>
    <property type="match status" value="1"/>
</dbReference>
<feature type="transmembrane region" description="Helical" evidence="8">
    <location>
        <begin position="243"/>
        <end position="260"/>
    </location>
</feature>
<keyword evidence="4 8" id="KW-0812">Transmembrane</keyword>
<comment type="caution">
    <text evidence="10">The sequence shown here is derived from an EMBL/GenBank/DDBJ whole genome shotgun (WGS) entry which is preliminary data.</text>
</comment>
<dbReference type="Proteomes" id="UP000193689">
    <property type="component" value="Unassembled WGS sequence"/>
</dbReference>
<dbReference type="FunFam" id="1.10.287.570:FF:000003">
    <property type="entry name" value="Anion exchange family protein"/>
    <property type="match status" value="1"/>
</dbReference>
<evidence type="ECO:0000259" key="9">
    <source>
        <dbReference type="Pfam" id="PF00955"/>
    </source>
</evidence>
<evidence type="ECO:0000256" key="3">
    <source>
        <dbReference type="ARBA" id="ARBA00022554"/>
    </source>
</evidence>
<comment type="subcellular location">
    <subcellularLocation>
        <location evidence="1">Vacuole membrane</location>
        <topology evidence="1">Multi-pass membrane protein</topology>
    </subcellularLocation>
</comment>
<reference evidence="10 11" key="1">
    <citation type="submission" date="2016-07" db="EMBL/GenBank/DDBJ databases">
        <title>Pervasive Adenine N6-methylation of Active Genes in Fungi.</title>
        <authorList>
            <consortium name="DOE Joint Genome Institute"/>
            <person name="Mondo S.J."/>
            <person name="Dannebaum R.O."/>
            <person name="Kuo R.C."/>
            <person name="Labutti K."/>
            <person name="Haridas S."/>
            <person name="Kuo A."/>
            <person name="Salamov A."/>
            <person name="Ahrendt S.R."/>
            <person name="Lipzen A."/>
            <person name="Sullivan W."/>
            <person name="Andreopoulos W.B."/>
            <person name="Clum A."/>
            <person name="Lindquist E."/>
            <person name="Daum C."/>
            <person name="Ramamoorthy G.K."/>
            <person name="Gryganskyi A."/>
            <person name="Culley D."/>
            <person name="Magnuson J.K."/>
            <person name="James T.Y."/>
            <person name="O'Malley M.A."/>
            <person name="Stajich J.E."/>
            <person name="Spatafora J.W."/>
            <person name="Visel A."/>
            <person name="Grigoriev I.V."/>
        </authorList>
    </citation>
    <scope>NUCLEOTIDE SEQUENCE [LARGE SCALE GENOMIC DNA]</scope>
    <source>
        <strain evidence="10 11">CBS 129021</strain>
    </source>
</reference>
<feature type="transmembrane region" description="Helical" evidence="8">
    <location>
        <begin position="180"/>
        <end position="201"/>
    </location>
</feature>
<dbReference type="Pfam" id="PF00955">
    <property type="entry name" value="HCO3_cotransp"/>
    <property type="match status" value="2"/>
</dbReference>
<evidence type="ECO:0000256" key="2">
    <source>
        <dbReference type="ARBA" id="ARBA00010993"/>
    </source>
</evidence>
<organism evidence="10 11">
    <name type="scientific">Pseudomassariella vexata</name>
    <dbReference type="NCBI Taxonomy" id="1141098"/>
    <lineage>
        <taxon>Eukaryota</taxon>
        <taxon>Fungi</taxon>
        <taxon>Dikarya</taxon>
        <taxon>Ascomycota</taxon>
        <taxon>Pezizomycotina</taxon>
        <taxon>Sordariomycetes</taxon>
        <taxon>Xylariomycetidae</taxon>
        <taxon>Amphisphaeriales</taxon>
        <taxon>Pseudomassariaceae</taxon>
        <taxon>Pseudomassariella</taxon>
    </lineage>
</organism>
<keyword evidence="3" id="KW-0926">Vacuole</keyword>
<evidence type="ECO:0000256" key="6">
    <source>
        <dbReference type="ARBA" id="ARBA00023136"/>
    </source>
</evidence>
<dbReference type="STRING" id="1141098.A0A1Y2EK76"/>
<feature type="transmembrane region" description="Helical" evidence="8">
    <location>
        <begin position="213"/>
        <end position="231"/>
    </location>
</feature>
<evidence type="ECO:0000256" key="1">
    <source>
        <dbReference type="ARBA" id="ARBA00004128"/>
    </source>
</evidence>
<feature type="transmembrane region" description="Helical" evidence="8">
    <location>
        <begin position="454"/>
        <end position="478"/>
    </location>
</feature>
<evidence type="ECO:0000313" key="11">
    <source>
        <dbReference type="Proteomes" id="UP000193689"/>
    </source>
</evidence>
<dbReference type="FunCoup" id="A0A1Y2EK76">
    <property type="interactions" value="405"/>
</dbReference>